<proteinExistence type="predicted"/>
<feature type="transmembrane region" description="Helical" evidence="6">
    <location>
        <begin position="252"/>
        <end position="273"/>
    </location>
</feature>
<evidence type="ECO:0000256" key="2">
    <source>
        <dbReference type="ARBA" id="ARBA00022448"/>
    </source>
</evidence>
<dbReference type="PANTHER" id="PTHR45649">
    <property type="entry name" value="AMINO-ACID PERMEASE BAT1"/>
    <property type="match status" value="1"/>
</dbReference>
<feature type="transmembrane region" description="Helical" evidence="6">
    <location>
        <begin position="487"/>
        <end position="506"/>
    </location>
</feature>
<keyword evidence="4 6" id="KW-1133">Transmembrane helix</keyword>
<dbReference type="GO" id="GO:0006865">
    <property type="term" value="P:amino acid transport"/>
    <property type="evidence" value="ECO:0007669"/>
    <property type="project" value="InterPro"/>
</dbReference>
<keyword evidence="8" id="KW-1185">Reference proteome</keyword>
<feature type="transmembrane region" description="Helical" evidence="6">
    <location>
        <begin position="135"/>
        <end position="155"/>
    </location>
</feature>
<gene>
    <name evidence="7" type="ORF">D9619_011910</name>
</gene>
<feature type="transmembrane region" description="Helical" evidence="6">
    <location>
        <begin position="210"/>
        <end position="232"/>
    </location>
</feature>
<comment type="subcellular location">
    <subcellularLocation>
        <location evidence="1">Membrane</location>
        <topology evidence="1">Multi-pass membrane protein</topology>
    </subcellularLocation>
</comment>
<dbReference type="PROSITE" id="PS00218">
    <property type="entry name" value="AMINO_ACID_PERMEASE_1"/>
    <property type="match status" value="1"/>
</dbReference>
<evidence type="ECO:0000256" key="4">
    <source>
        <dbReference type="ARBA" id="ARBA00022989"/>
    </source>
</evidence>
<feature type="transmembrane region" description="Helical" evidence="6">
    <location>
        <begin position="73"/>
        <end position="96"/>
    </location>
</feature>
<dbReference type="OrthoDB" id="4476201at2759"/>
<sequence length="544" mass="58232">MTYSTDDLGGERSRAEAIQRRDEALLAELGYKQEFKRAFTPLEVFGIAFSIIGLLPSIASVLFYALPNGGGPAMVWGWLVASVFILFVGMSMGELASAAPTSGGACHYAYLPVLIFRYQLYFWTFSLASPRYRNVLCWCVGYANTVGSVAAVASIDWGCAVQIMAAANIGTGFEATSGQLFGVYAAIVITHAVICCLGTQVLARLQTVYVVLNILLCLAIIIALPAATPAEFKNSAKVALWDFHNVNGWPDGFAFILSFLAPLWTICSFDSSVHISEEASNAATAVPWAIVSAIGIAGVLGVAINMALAFCMGSDLQSLIDSDQPMAAIFFNSFGQKPTLAIWAIVVVVQYMMGSSMLLAASRQTFAFSRDSALPFSSVLYRMNSYTGTPVNTVWLCAVLSIALGLLVFAGAQAINAVFALSVVGAYFAYSIPIVVRFTGGQTFKPGPFYLGAFSFPVALISVLFMGFMSVVFLFPTSPGPAVADMNYTVAVFGGVMLLALIYYYFPKYGGVYWFTGPISNINIDIASPKASSDTPSLEDMKKV</sequence>
<feature type="transmembrane region" description="Helical" evidence="6">
    <location>
        <begin position="285"/>
        <end position="310"/>
    </location>
</feature>
<organism evidence="7 8">
    <name type="scientific">Psilocybe cf. subviscida</name>
    <dbReference type="NCBI Taxonomy" id="2480587"/>
    <lineage>
        <taxon>Eukaryota</taxon>
        <taxon>Fungi</taxon>
        <taxon>Dikarya</taxon>
        <taxon>Basidiomycota</taxon>
        <taxon>Agaricomycotina</taxon>
        <taxon>Agaricomycetes</taxon>
        <taxon>Agaricomycetidae</taxon>
        <taxon>Agaricales</taxon>
        <taxon>Agaricineae</taxon>
        <taxon>Strophariaceae</taxon>
        <taxon>Psilocybe</taxon>
    </lineage>
</organism>
<dbReference type="InterPro" id="IPR004840">
    <property type="entry name" value="Amino_acid_permease_CS"/>
</dbReference>
<evidence type="ECO:0000313" key="7">
    <source>
        <dbReference type="EMBL" id="KAF5314470.1"/>
    </source>
</evidence>
<evidence type="ECO:0000256" key="6">
    <source>
        <dbReference type="SAM" id="Phobius"/>
    </source>
</evidence>
<dbReference type="PANTHER" id="PTHR45649:SF6">
    <property type="entry name" value="GABA-SPECIFIC PERMEASE"/>
    <property type="match status" value="1"/>
</dbReference>
<feature type="transmembrane region" description="Helical" evidence="6">
    <location>
        <begin position="417"/>
        <end position="436"/>
    </location>
</feature>
<dbReference type="Proteomes" id="UP000567179">
    <property type="component" value="Unassembled WGS sequence"/>
</dbReference>
<dbReference type="EMBL" id="JAACJJ010000044">
    <property type="protein sequence ID" value="KAF5314470.1"/>
    <property type="molecule type" value="Genomic_DNA"/>
</dbReference>
<keyword evidence="5 6" id="KW-0472">Membrane</keyword>
<evidence type="ECO:0000256" key="3">
    <source>
        <dbReference type="ARBA" id="ARBA00022692"/>
    </source>
</evidence>
<dbReference type="Pfam" id="PF13520">
    <property type="entry name" value="AA_permease_2"/>
    <property type="match status" value="1"/>
</dbReference>
<dbReference type="PIRSF" id="PIRSF006060">
    <property type="entry name" value="AA_transporter"/>
    <property type="match status" value="1"/>
</dbReference>
<name>A0A8H5EVT7_9AGAR</name>
<dbReference type="InterPro" id="IPR002293">
    <property type="entry name" value="AA/rel_permease1"/>
</dbReference>
<dbReference type="GO" id="GO:0022857">
    <property type="term" value="F:transmembrane transporter activity"/>
    <property type="evidence" value="ECO:0007669"/>
    <property type="project" value="InterPro"/>
</dbReference>
<feature type="transmembrane region" description="Helical" evidence="6">
    <location>
        <begin position="181"/>
        <end position="203"/>
    </location>
</feature>
<feature type="transmembrane region" description="Helical" evidence="6">
    <location>
        <begin position="44"/>
        <end position="66"/>
    </location>
</feature>
<comment type="caution">
    <text evidence="7">The sequence shown here is derived from an EMBL/GenBank/DDBJ whole genome shotgun (WGS) entry which is preliminary data.</text>
</comment>
<feature type="transmembrane region" description="Helical" evidence="6">
    <location>
        <begin position="391"/>
        <end position="411"/>
    </location>
</feature>
<dbReference type="GO" id="GO:0016020">
    <property type="term" value="C:membrane"/>
    <property type="evidence" value="ECO:0007669"/>
    <property type="project" value="UniProtKB-SubCell"/>
</dbReference>
<feature type="transmembrane region" description="Helical" evidence="6">
    <location>
        <begin position="108"/>
        <end position="128"/>
    </location>
</feature>
<evidence type="ECO:0000256" key="1">
    <source>
        <dbReference type="ARBA" id="ARBA00004141"/>
    </source>
</evidence>
<keyword evidence="3 6" id="KW-0812">Transmembrane</keyword>
<reference evidence="7 8" key="1">
    <citation type="journal article" date="2020" name="ISME J.">
        <title>Uncovering the hidden diversity of litter-decomposition mechanisms in mushroom-forming fungi.</title>
        <authorList>
            <person name="Floudas D."/>
            <person name="Bentzer J."/>
            <person name="Ahren D."/>
            <person name="Johansson T."/>
            <person name="Persson P."/>
            <person name="Tunlid A."/>
        </authorList>
    </citation>
    <scope>NUCLEOTIDE SEQUENCE [LARGE SCALE GENOMIC DNA]</scope>
    <source>
        <strain evidence="7 8">CBS 101986</strain>
    </source>
</reference>
<evidence type="ECO:0000313" key="8">
    <source>
        <dbReference type="Proteomes" id="UP000567179"/>
    </source>
</evidence>
<dbReference type="AlphaFoldDB" id="A0A8H5EVT7"/>
<evidence type="ECO:0008006" key="9">
    <source>
        <dbReference type="Google" id="ProtNLM"/>
    </source>
</evidence>
<feature type="transmembrane region" description="Helical" evidence="6">
    <location>
        <begin position="448"/>
        <end position="475"/>
    </location>
</feature>
<protein>
    <recommendedName>
        <fullName evidence="9">Amino acid permease/ SLC12A domain-containing protein</fullName>
    </recommendedName>
</protein>
<evidence type="ECO:0000256" key="5">
    <source>
        <dbReference type="ARBA" id="ARBA00023136"/>
    </source>
</evidence>
<keyword evidence="2" id="KW-0813">Transport</keyword>
<dbReference type="Gene3D" id="1.20.1740.10">
    <property type="entry name" value="Amino acid/polyamine transporter I"/>
    <property type="match status" value="1"/>
</dbReference>
<feature type="transmembrane region" description="Helical" evidence="6">
    <location>
        <begin position="340"/>
        <end position="361"/>
    </location>
</feature>
<accession>A0A8H5EVT7</accession>